<organism evidence="14 15">
    <name type="scientific">Xenorhabdus doucetiae</name>
    <dbReference type="NCBI Taxonomy" id="351671"/>
    <lineage>
        <taxon>Bacteria</taxon>
        <taxon>Pseudomonadati</taxon>
        <taxon>Pseudomonadota</taxon>
        <taxon>Gammaproteobacteria</taxon>
        <taxon>Enterobacterales</taxon>
        <taxon>Morganellaceae</taxon>
        <taxon>Xenorhabdus</taxon>
    </lineage>
</organism>
<accession>A0A068QQZ8</accession>
<keyword evidence="7 12" id="KW-0067">ATP-binding</keyword>
<dbReference type="Proteomes" id="UP000032721">
    <property type="component" value="Chromosome"/>
</dbReference>
<evidence type="ECO:0000256" key="2">
    <source>
        <dbReference type="ARBA" id="ARBA00022515"/>
    </source>
</evidence>
<evidence type="ECO:0000256" key="8">
    <source>
        <dbReference type="ARBA" id="ARBA00023125"/>
    </source>
</evidence>
<evidence type="ECO:0000259" key="13">
    <source>
        <dbReference type="PROSITE" id="PS51199"/>
    </source>
</evidence>
<dbReference type="SMART" id="SM00382">
    <property type="entry name" value="AAA"/>
    <property type="match status" value="1"/>
</dbReference>
<dbReference type="EMBL" id="FO704550">
    <property type="protein sequence ID" value="CDG17076.1"/>
    <property type="molecule type" value="Genomic_DNA"/>
</dbReference>
<dbReference type="RefSeq" id="WP_084720960.1">
    <property type="nucleotide sequence ID" value="NZ_CAWMED010000001.1"/>
</dbReference>
<keyword evidence="6 12" id="KW-0347">Helicase</keyword>
<reference evidence="14 15" key="1">
    <citation type="submission" date="2013-07" db="EMBL/GenBank/DDBJ databases">
        <authorList>
            <person name="Genoscope - CEA"/>
        </authorList>
    </citation>
    <scope>NUCLEOTIDE SEQUENCE [LARGE SCALE GENOMIC DNA]</scope>
    <source>
        <strain evidence="15">FRM16 / DSM 17909</strain>
    </source>
</reference>
<dbReference type="InterPro" id="IPR007693">
    <property type="entry name" value="DNA_helicase_DnaB-like_N"/>
</dbReference>
<proteinExistence type="inferred from homology"/>
<evidence type="ECO:0000256" key="3">
    <source>
        <dbReference type="ARBA" id="ARBA00022705"/>
    </source>
</evidence>
<dbReference type="PROSITE" id="PS51199">
    <property type="entry name" value="SF4_HELICASE"/>
    <property type="match status" value="1"/>
</dbReference>
<dbReference type="InterPro" id="IPR016136">
    <property type="entry name" value="DNA_helicase_N/primase_C"/>
</dbReference>
<dbReference type="EC" id="5.6.2.3" evidence="11 12"/>
<dbReference type="GO" id="GO:0005829">
    <property type="term" value="C:cytosol"/>
    <property type="evidence" value="ECO:0007669"/>
    <property type="project" value="TreeGrafter"/>
</dbReference>
<evidence type="ECO:0000256" key="4">
    <source>
        <dbReference type="ARBA" id="ARBA00022741"/>
    </source>
</evidence>
<dbReference type="HOGENOM" id="CLU_005373_0_0_6"/>
<dbReference type="Gene3D" id="3.40.50.300">
    <property type="entry name" value="P-loop containing nucleotide triphosphate hydrolases"/>
    <property type="match status" value="1"/>
</dbReference>
<dbReference type="GO" id="GO:0043139">
    <property type="term" value="F:5'-3' DNA helicase activity"/>
    <property type="evidence" value="ECO:0007669"/>
    <property type="project" value="UniProtKB-EC"/>
</dbReference>
<keyword evidence="3 12" id="KW-0235">DNA replication</keyword>
<evidence type="ECO:0000313" key="14">
    <source>
        <dbReference type="EMBL" id="CDG17076.1"/>
    </source>
</evidence>
<comment type="catalytic activity">
    <reaction evidence="10 12">
        <text>ATP + H2O = ADP + phosphate + H(+)</text>
        <dbReference type="Rhea" id="RHEA:13065"/>
        <dbReference type="ChEBI" id="CHEBI:15377"/>
        <dbReference type="ChEBI" id="CHEBI:15378"/>
        <dbReference type="ChEBI" id="CHEBI:30616"/>
        <dbReference type="ChEBI" id="CHEBI:43474"/>
        <dbReference type="ChEBI" id="CHEBI:456216"/>
        <dbReference type="EC" id="5.6.2.3"/>
    </reaction>
</comment>
<dbReference type="NCBIfam" id="NF040583">
    <property type="entry name" value="dnaB_SPI-7_type"/>
    <property type="match status" value="1"/>
</dbReference>
<dbReference type="InterPro" id="IPR007694">
    <property type="entry name" value="DNA_helicase_DnaB-like_C"/>
</dbReference>
<dbReference type="InterPro" id="IPR003593">
    <property type="entry name" value="AAA+_ATPase"/>
</dbReference>
<dbReference type="GO" id="GO:0016887">
    <property type="term" value="F:ATP hydrolysis activity"/>
    <property type="evidence" value="ECO:0007669"/>
    <property type="project" value="RHEA"/>
</dbReference>
<evidence type="ECO:0000256" key="7">
    <source>
        <dbReference type="ARBA" id="ARBA00022840"/>
    </source>
</evidence>
<keyword evidence="2 12" id="KW-0639">Primosome</keyword>
<dbReference type="Gene3D" id="1.10.860.10">
    <property type="entry name" value="DNAb Helicase, Chain A"/>
    <property type="match status" value="1"/>
</dbReference>
<evidence type="ECO:0000256" key="10">
    <source>
        <dbReference type="ARBA" id="ARBA00048954"/>
    </source>
</evidence>
<keyword evidence="9" id="KW-0413">Isomerase</keyword>
<dbReference type="AlphaFoldDB" id="A0A068QQZ8"/>
<evidence type="ECO:0000256" key="1">
    <source>
        <dbReference type="ARBA" id="ARBA00008428"/>
    </source>
</evidence>
<keyword evidence="8 12" id="KW-0238">DNA-binding</keyword>
<dbReference type="PANTHER" id="PTHR30153">
    <property type="entry name" value="REPLICATIVE DNA HELICASE DNAB"/>
    <property type="match status" value="1"/>
</dbReference>
<comment type="similarity">
    <text evidence="1 12">Belongs to the helicase family. DnaB subfamily.</text>
</comment>
<comment type="function">
    <text evidence="12">The main replicative DNA helicase, it participates in initiation and elongation during chromosome replication. Travels ahead of the DNA replisome, separating dsDNA into templates for DNA synthesis. A processive ATP-dependent 5'-3' DNA helicase it has DNA-dependent ATPase activity.</text>
</comment>
<evidence type="ECO:0000256" key="11">
    <source>
        <dbReference type="NCBIfam" id="TIGR00665"/>
    </source>
</evidence>
<dbReference type="InterPro" id="IPR027417">
    <property type="entry name" value="P-loop_NTPase"/>
</dbReference>
<sequence>MDIMAHDYLQAISDVAPSYAYAEAGVIGGLVLENDRWDDIVQLLAPEDFFFPAHRIMYQAIAELSEKNCPFDLITLTDMLTQQGKIDNVGGFAYVAEVCKNTPSAANIEGYARIAVEKSRLRQLLILCNSLSAEVFQPNIRSETLIEQAESQLFNLAEKGAIRQHQAMTLLQGADALISHLERIQGSNGITGTPTGFQILDEKTCGLQPGDLILLAARPSMGKTALALAFCLGALRHRDDAVVQIFSLEMPTSQLMLRLSAMEGGVALTALRSGILDDEQWGRISQSLDQFARWDQRLIIDDCSYQTPALLRARARRYTRQYGQPALIMVDYLQLMCAPGQENRTQEIAEISRSLKALGKELNCPVLALSQLNRQVENRSDKRPNNGDLRDSGSLEQDADLILHLYRDEVYHADTPDSGIAEIIIGKQRQGPTGTVRVRFDGQYTRFSDLSADTYGYGS</sequence>
<evidence type="ECO:0000256" key="5">
    <source>
        <dbReference type="ARBA" id="ARBA00022801"/>
    </source>
</evidence>
<dbReference type="GO" id="GO:0003677">
    <property type="term" value="F:DNA binding"/>
    <property type="evidence" value="ECO:0007669"/>
    <property type="project" value="UniProtKB-UniRule"/>
</dbReference>
<dbReference type="KEGG" id="xdo:XDD1_1377"/>
<name>A0A068QQZ8_9GAMM</name>
<gene>
    <name evidence="14" type="primary">dnaB</name>
    <name evidence="14" type="ORF">XDD1_1377</name>
</gene>
<keyword evidence="4 12" id="KW-0547">Nucleotide-binding</keyword>
<evidence type="ECO:0000256" key="12">
    <source>
        <dbReference type="RuleBase" id="RU362085"/>
    </source>
</evidence>
<dbReference type="InterPro" id="IPR007692">
    <property type="entry name" value="DNA_helicase_DnaB"/>
</dbReference>
<dbReference type="CDD" id="cd00984">
    <property type="entry name" value="DnaB_C"/>
    <property type="match status" value="1"/>
</dbReference>
<keyword evidence="5 12" id="KW-0378">Hydrolase</keyword>
<dbReference type="STRING" id="351671.XDD1_1377"/>
<dbReference type="GO" id="GO:0006269">
    <property type="term" value="P:DNA replication, synthesis of primer"/>
    <property type="evidence" value="ECO:0007669"/>
    <property type="project" value="UniProtKB-UniRule"/>
</dbReference>
<dbReference type="Pfam" id="PF03796">
    <property type="entry name" value="DnaB_C"/>
    <property type="match status" value="1"/>
</dbReference>
<dbReference type="GO" id="GO:1990077">
    <property type="term" value="C:primosome complex"/>
    <property type="evidence" value="ECO:0007669"/>
    <property type="project" value="UniProtKB-UniRule"/>
</dbReference>
<protein>
    <recommendedName>
        <fullName evidence="11 12">Replicative DNA helicase</fullName>
        <ecNumber evidence="11 12">5.6.2.3</ecNumber>
    </recommendedName>
</protein>
<evidence type="ECO:0000256" key="9">
    <source>
        <dbReference type="ARBA" id="ARBA00023235"/>
    </source>
</evidence>
<dbReference type="NCBIfam" id="TIGR00665">
    <property type="entry name" value="DnaB"/>
    <property type="match status" value="1"/>
</dbReference>
<evidence type="ECO:0000256" key="6">
    <source>
        <dbReference type="ARBA" id="ARBA00022806"/>
    </source>
</evidence>
<dbReference type="Pfam" id="PF00772">
    <property type="entry name" value="DnaB"/>
    <property type="match status" value="1"/>
</dbReference>
<dbReference type="SUPFAM" id="SSF48024">
    <property type="entry name" value="N-terminal domain of DnaB helicase"/>
    <property type="match status" value="1"/>
</dbReference>
<dbReference type="PANTHER" id="PTHR30153:SF2">
    <property type="entry name" value="REPLICATIVE DNA HELICASE"/>
    <property type="match status" value="1"/>
</dbReference>
<feature type="domain" description="SF4 helicase" evidence="13">
    <location>
        <begin position="186"/>
        <end position="454"/>
    </location>
</feature>
<dbReference type="InterPro" id="IPR036185">
    <property type="entry name" value="DNA_heli_DnaB-like_N_sf"/>
</dbReference>
<dbReference type="GO" id="GO:0005524">
    <property type="term" value="F:ATP binding"/>
    <property type="evidence" value="ECO:0007669"/>
    <property type="project" value="UniProtKB-UniRule"/>
</dbReference>
<evidence type="ECO:0000313" key="15">
    <source>
        <dbReference type="Proteomes" id="UP000032721"/>
    </source>
</evidence>
<dbReference type="SUPFAM" id="SSF52540">
    <property type="entry name" value="P-loop containing nucleoside triphosphate hydrolases"/>
    <property type="match status" value="1"/>
</dbReference>